<dbReference type="NCBIfam" id="TIGR01646">
    <property type="entry name" value="vgr_GE"/>
    <property type="match status" value="1"/>
</dbReference>
<dbReference type="SUPFAM" id="SSF69255">
    <property type="entry name" value="gp5 N-terminal domain-like"/>
    <property type="match status" value="1"/>
</dbReference>
<feature type="domain" description="Gp5/Type VI secretion system Vgr protein OB-fold" evidence="1">
    <location>
        <begin position="378"/>
        <end position="451"/>
    </location>
</feature>
<organism evidence="2 3">
    <name type="scientific">Chryseobacterium endophyticum</name>
    <dbReference type="NCBI Taxonomy" id="1854762"/>
    <lineage>
        <taxon>Bacteria</taxon>
        <taxon>Pseudomonadati</taxon>
        <taxon>Bacteroidota</taxon>
        <taxon>Flavobacteriia</taxon>
        <taxon>Flavobacteriales</taxon>
        <taxon>Weeksellaceae</taxon>
        <taxon>Chryseobacterium group</taxon>
        <taxon>Chryseobacterium</taxon>
    </lineage>
</organism>
<evidence type="ECO:0000313" key="2">
    <source>
        <dbReference type="EMBL" id="XAO73683.1"/>
    </source>
</evidence>
<protein>
    <submittedName>
        <fullName evidence="2">Type VI secretion system tip protein VgrG</fullName>
    </submittedName>
</protein>
<dbReference type="RefSeq" id="WP_294212972.1">
    <property type="nucleotide sequence ID" value="NZ_CP154834.1"/>
</dbReference>
<dbReference type="SUPFAM" id="SSF69279">
    <property type="entry name" value="Phage tail proteins"/>
    <property type="match status" value="1"/>
</dbReference>
<dbReference type="Pfam" id="PF05954">
    <property type="entry name" value="Phage_GPD"/>
    <property type="match status" value="1"/>
</dbReference>
<dbReference type="InterPro" id="IPR006531">
    <property type="entry name" value="Gp5/Vgr_OB"/>
</dbReference>
<name>A0AAU6WN05_9FLAO</name>
<proteinExistence type="predicted"/>
<dbReference type="Gene3D" id="2.40.50.230">
    <property type="entry name" value="Gp5 N-terminal domain"/>
    <property type="match status" value="1"/>
</dbReference>
<accession>A0AAU6WN05</accession>
<reference evidence="2 3" key="1">
    <citation type="submission" date="2024-04" db="EMBL/GenBank/DDBJ databases">
        <title>Genome sequencing and assembly of rice foliar adapted Chryseobacterium endophyticum OsEnb-ALM-A6.</title>
        <authorList>
            <person name="Kumar S."/>
            <person name="Javed M."/>
            <person name="Chouhan V."/>
            <person name="Charishma K."/>
            <person name="Patel A."/>
            <person name="Kumar M."/>
            <person name="Sahu K.P."/>
            <person name="Kumar A."/>
        </authorList>
    </citation>
    <scope>NUCLEOTIDE SEQUENCE [LARGE SCALE GENOMIC DNA]</scope>
    <source>
        <strain evidence="2 3">OsEnb-ALM-A6</strain>
    </source>
</reference>
<gene>
    <name evidence="2" type="primary">vgrG</name>
    <name evidence="2" type="ORF">AAFP95_18480</name>
</gene>
<dbReference type="AlphaFoldDB" id="A0AAU6WN05"/>
<dbReference type="InterPro" id="IPR037026">
    <property type="entry name" value="Vgr_OB-fold_dom_sf"/>
</dbReference>
<dbReference type="Gene3D" id="3.55.50.10">
    <property type="entry name" value="Baseplate protein-like domains"/>
    <property type="match status" value="1"/>
</dbReference>
<dbReference type="InterPro" id="IPR006533">
    <property type="entry name" value="T6SS_Vgr_RhsGE"/>
</dbReference>
<dbReference type="Gene3D" id="4.10.220.110">
    <property type="match status" value="1"/>
</dbReference>
<dbReference type="Gene3D" id="2.30.110.50">
    <property type="match status" value="1"/>
</dbReference>
<sequence>MNNSGYIQTAKNADLITFKVMSGGTELPGRYGITHIVVEKEINRIPYACITILDGSAPEQDFKLSNEDLLIPGKEIEITAGYHSEEETIFKGVVVKHNIKVRNGSSYLIVECRDKAVKMTLGRKSKYFYDSKDSAIIEELIGNNGLKADVQATANSHKELVQYRASDWDFMLTRAQVNGKLCFVENGTVTIAKPDFGKKEVETVVYGSSVHEFDGEIDARDQFSKITAKTWSYTDQELTEVEAQDPAISLNGNLSPGDLAKVFGIEDLQLKHGGNLTQSELQEWGDAKATFQQLAKTRGRVKFQGIPSVLPGVTLTLQGVGNRFNGKIYVTGVRHEIADGNWLTDAQFGLSPTWFSETYDISEMPGSGIIPSISGLQIGVVSQLESDPDGEDRILVQIPIINSEEEGIWARVATLDAGENRGSFFRPEIGDEVIIGFINDDPNDAVVLGMLNSSAKPAPLTAADENNEKGFVTRSEMKMIFNDDKISYTLETPKGKKLILNEDEDVIKIQDEHSNILTLNKDGISMESGKDIKIKAKGDVKIEGVNVSVKASAQFKAEGSSGSELKSGAVTVVKGSQVKIN</sequence>
<evidence type="ECO:0000313" key="3">
    <source>
        <dbReference type="Proteomes" id="UP001463665"/>
    </source>
</evidence>
<dbReference type="Proteomes" id="UP001463665">
    <property type="component" value="Chromosome"/>
</dbReference>
<evidence type="ECO:0000259" key="1">
    <source>
        <dbReference type="Pfam" id="PF04717"/>
    </source>
</evidence>
<keyword evidence="3" id="KW-1185">Reference proteome</keyword>
<dbReference type="EMBL" id="CP154834">
    <property type="protein sequence ID" value="XAO73683.1"/>
    <property type="molecule type" value="Genomic_DNA"/>
</dbReference>
<dbReference type="Pfam" id="PF04717">
    <property type="entry name" value="Phage_base_V"/>
    <property type="match status" value="1"/>
</dbReference>